<dbReference type="eggNOG" id="KOG3628">
    <property type="taxonomic scope" value="Eukaryota"/>
</dbReference>
<dbReference type="InParanoid" id="F2U8X9"/>
<feature type="region of interest" description="Disordered" evidence="1">
    <location>
        <begin position="534"/>
        <end position="576"/>
    </location>
</feature>
<dbReference type="OMA" id="LVWTYWT"/>
<feature type="region of interest" description="Disordered" evidence="1">
    <location>
        <begin position="289"/>
        <end position="461"/>
    </location>
</feature>
<feature type="region of interest" description="Disordered" evidence="1">
    <location>
        <begin position="41"/>
        <end position="131"/>
    </location>
</feature>
<organism evidence="5">
    <name type="scientific">Salpingoeca rosetta (strain ATCC 50818 / BSB-021)</name>
    <dbReference type="NCBI Taxonomy" id="946362"/>
    <lineage>
        <taxon>Eukaryota</taxon>
        <taxon>Choanoflagellata</taxon>
        <taxon>Craspedida</taxon>
        <taxon>Salpingoecidae</taxon>
        <taxon>Salpingoeca</taxon>
    </lineage>
</organism>
<dbReference type="InterPro" id="IPR042099">
    <property type="entry name" value="ANL_N_sf"/>
</dbReference>
<dbReference type="FunCoup" id="F2U8X9">
    <property type="interactions" value="1325"/>
</dbReference>
<feature type="region of interest" description="Disordered" evidence="1">
    <location>
        <begin position="181"/>
        <end position="260"/>
    </location>
</feature>
<feature type="compositionally biased region" description="Low complexity" evidence="1">
    <location>
        <begin position="214"/>
        <end position="226"/>
    </location>
</feature>
<dbReference type="Pfam" id="PF00501">
    <property type="entry name" value="AMP-binding"/>
    <property type="match status" value="1"/>
</dbReference>
<feature type="compositionally biased region" description="Low complexity" evidence="1">
    <location>
        <begin position="303"/>
        <end position="314"/>
    </location>
</feature>
<evidence type="ECO:0000313" key="4">
    <source>
        <dbReference type="EMBL" id="EGD73182.1"/>
    </source>
</evidence>
<proteinExistence type="predicted"/>
<evidence type="ECO:0000256" key="1">
    <source>
        <dbReference type="SAM" id="MobiDB-lite"/>
    </source>
</evidence>
<feature type="compositionally biased region" description="Basic and acidic residues" evidence="1">
    <location>
        <begin position="360"/>
        <end position="371"/>
    </location>
</feature>
<dbReference type="EMBL" id="GL832965">
    <property type="protein sequence ID" value="EGD73182.1"/>
    <property type="molecule type" value="Genomic_DNA"/>
</dbReference>
<feature type="compositionally biased region" description="Basic residues" evidence="1">
    <location>
        <begin position="398"/>
        <end position="412"/>
    </location>
</feature>
<feature type="compositionally biased region" description="Low complexity" evidence="1">
    <location>
        <begin position="96"/>
        <end position="111"/>
    </location>
</feature>
<reference evidence="4" key="1">
    <citation type="submission" date="2009-08" db="EMBL/GenBank/DDBJ databases">
        <title>Annotation of Salpingoeca rosetta.</title>
        <authorList>
            <consortium name="The Broad Institute Genome Sequencing Platform"/>
            <person name="Russ C."/>
            <person name="Cuomo C."/>
            <person name="Burger G."/>
            <person name="Gray M.W."/>
            <person name="Holland P.W.H."/>
            <person name="King N."/>
            <person name="Lang F.B.F."/>
            <person name="Roger A.J."/>
            <person name="Ruiz-Trillo I."/>
            <person name="Young S.K."/>
            <person name="Zeng Q."/>
            <person name="Gargeya S."/>
            <person name="Alvarado L."/>
            <person name="Berlin A."/>
            <person name="Chapman S.B."/>
            <person name="Chen Z."/>
            <person name="Freedman E."/>
            <person name="Gellesch M."/>
            <person name="Goldberg J."/>
            <person name="Griggs A."/>
            <person name="Gujja S."/>
            <person name="Heilman E."/>
            <person name="Heiman D."/>
            <person name="Howarth C."/>
            <person name="Mehta T."/>
            <person name="Neiman D."/>
            <person name="Pearson M."/>
            <person name="Roberts A."/>
            <person name="Saif S."/>
            <person name="Shea T."/>
            <person name="Shenoy N."/>
            <person name="Sisk P."/>
            <person name="Stolte C."/>
            <person name="Sykes S."/>
            <person name="White J."/>
            <person name="Yandava C."/>
            <person name="Haas B."/>
            <person name="Nusbaum C."/>
            <person name="Birren B."/>
        </authorList>
    </citation>
    <scope>NUCLEOTIDE SEQUENCE [LARGE SCALE GENOMIC DNA]</scope>
    <source>
        <strain evidence="4">ATCC 50818</strain>
    </source>
</reference>
<feature type="compositionally biased region" description="Polar residues" evidence="1">
    <location>
        <begin position="563"/>
        <end position="576"/>
    </location>
</feature>
<feature type="compositionally biased region" description="Low complexity" evidence="1">
    <location>
        <begin position="48"/>
        <end position="74"/>
    </location>
</feature>
<dbReference type="InterPro" id="IPR045851">
    <property type="entry name" value="AMP-bd_C_sf"/>
</dbReference>
<sequence>MDRDDAVKQQLLQLEADYHAGRITKKGYQEYYHEIMLQRNGPTASVLPGSPGSPASHRRSSSSPSETSSHSPVSRGSSTPRSGDHHRVESPSKYGLLAQLQQQKQHMQQRNGHQHQQEQQQHQEQQHGHVVRHHTMTSELDSDGEGSMDSFDTAVGNNAAVLELPRTDGFDVTVVAEETTEHVWDERSSASRRAVSPRTGAEGKSQRRPVAEVTTTTATTAHGSSQQHHHHHTAAAVDDDDDDDDGLDYDECENEGVEHSQRVDVYAAFSSVRPPTSPRRHTEYEEVMVAPGAGQHPHHHQQQQHQQHQQHQQQDATLYSQPGDEDDAIHEQWQQVAPVDYSDHFDFPLPPPPPPPPLPRHADRFQGREYETVDSLPPEIFGPDPVGARAHEQSEARRSKKNKKASKQRKKKKDEPVYVPSAQQPGREHQSLYEQPAAVSSSSPARRGRSEHSALHDPMRRLSGQHKTLSYKPVHGHVERVQRMLQEEAQNRGRIPRERYETLSRQPESEAHRFLTQLRKAKRTVLPFSERALQGMETPTPGNVGVSPHGNRQPFASGYSFPFDNSTDGAPQSTDSIDLTSATTFAESLTLRYSYVPNASALQVHTRGGKACTSFTWKMLRKQARAVSEVLQQAMAARRGEASLIANTDRAHSGSRQHYAALIFDSSNPTSISNFAVAFHGATMGGLIPVPLAFPMADDPASMHVRVRSLGFVMSSCAVSIVISDTTMRKVLDEACGGALTRGPLPKGWPDVPWMFVDRLPRMKKTRQRGVHVSNRDDIAFAMPDLATYNDIKTVAMTHDNVFAQTAAFKASLSLSNTNQVSVVADVTTGPGMWVALATGVTCGYETIVIPSYTIDKKPKQTWAHLSKSPRADTLVVVDVDGLKALTGTREAIDAFAAHIPDVGRFVIMLQNVVQRDVVKCVKALVHKGLPQQRVLVSMFSATGNFIMTGPLAQFRTDGEHVRLSCVLPAPGMQASMNMGLVLASPLAGAYVGVVRVHADEPCVETEQGEIVISSKTAASQFVGLEMQSANTFAVTVPGASESMKFTRTGLLGCVNFKADGKPEVVVTGLRRDLMMVEGFAILRFGIENTITDCQEKYKLELPMSGRDAAIFVDSVAGSNRLVLILETAFDVLDETDPKDVDKTLQLLAGHIEKHNQIRPFAMLLVEDNVLPRNINGRVDSELCAELYTSGRIDALHVCVDSISCIPDIVEQTSAESLDRHGSVGIIPALETAPSQLSQLSGPEIHLERKLASANTILSLLVKKLRRSPDTPIFTFVDEKAKRLAVTPKMLMTRARQIAQSLHNADVKVHDVVLVIVPPSPDLVASFYACLLLGALPILLPTATTRDDVHTMMPVWESVAQAMHAGVMLTTQKHHQRVKLAAKAELRGLEVQTVFADAKQGREYTNMHTPDDRRSAAFVEYTVSSSGLLTGVEVSHLNMLALGQAFKNQLSLDDTHTILVQADPTSGLGLASWMYLHLIVDQPFLLVSEGRQVNPLLWLHLVAKLDVEVAICTHKALFASVQQFLRCPPQLDKGLSCLSRCIVLCRDRPWSSLISYFETAFKLMKLRRHALCPVLETRPNAFVSMVPPDADRQQAFVDLLKLSRDRIQLLERGSTSEACVWALGEPVPGTKIAVLTPDKNALCGAQQIGEICVSSAHNVKRYTGIAQASVRSVNRRLLGAHLPGRQEAYARTGLYGFLHDGQVFVVGNREDDVTQLGLRHHPVDIEDTIERAFTFIEIGGCAVFGMGDYVIVAVEAEELQQPVLTAAPRIISLCMNKHRVVVNAVMFLQRDSIPMDSGGMKQRQLLKHLITSGQLKPAHAILNHTMA</sequence>
<evidence type="ECO:0000259" key="2">
    <source>
        <dbReference type="Pfam" id="PF00501"/>
    </source>
</evidence>
<name>F2U8X9_SALR5</name>
<dbReference type="InterPro" id="IPR000873">
    <property type="entry name" value="AMP-dep_synth/lig_dom"/>
</dbReference>
<dbReference type="SUPFAM" id="SSF56801">
    <property type="entry name" value="Acetyl-CoA synthetase-like"/>
    <property type="match status" value="2"/>
</dbReference>
<evidence type="ECO:0000259" key="3">
    <source>
        <dbReference type="Pfam" id="PF23024"/>
    </source>
</evidence>
<feature type="domain" description="AMP-dependent synthetase/ligase" evidence="2">
    <location>
        <begin position="1265"/>
        <end position="1514"/>
    </location>
</feature>
<dbReference type="Proteomes" id="UP000007799">
    <property type="component" value="Unassembled WGS sequence"/>
</dbReference>
<dbReference type="KEGG" id="sre:PTSG_12223"/>
<dbReference type="PANTHER" id="PTHR22754">
    <property type="entry name" value="DISCO-INTERACTING PROTEIN 2 DIP2 -RELATED"/>
    <property type="match status" value="1"/>
</dbReference>
<feature type="compositionally biased region" description="Pro residues" evidence="1">
    <location>
        <begin position="348"/>
        <end position="359"/>
    </location>
</feature>
<dbReference type="PANTHER" id="PTHR22754:SF32">
    <property type="entry name" value="DISCO-INTERACTING PROTEIN 2"/>
    <property type="match status" value="1"/>
</dbReference>
<accession>F2U8X9</accession>
<dbReference type="STRING" id="946362.F2U8X9"/>
<evidence type="ECO:0000313" key="5">
    <source>
        <dbReference type="Proteomes" id="UP000007799"/>
    </source>
</evidence>
<feature type="compositionally biased region" description="Basic and acidic residues" evidence="1">
    <location>
        <begin position="448"/>
        <end position="460"/>
    </location>
</feature>
<dbReference type="Gene3D" id="3.30.300.30">
    <property type="match status" value="2"/>
</dbReference>
<dbReference type="OrthoDB" id="69964at2759"/>
<keyword evidence="5" id="KW-1185">Reference proteome</keyword>
<dbReference type="Gene3D" id="3.40.50.12780">
    <property type="entry name" value="N-terminal domain of ligase-like"/>
    <property type="match status" value="2"/>
</dbReference>
<protein>
    <submittedName>
        <fullName evidence="4">Uncharacterized protein</fullName>
    </submittedName>
</protein>
<dbReference type="SMR" id="F2U8X9"/>
<dbReference type="InterPro" id="IPR025110">
    <property type="entry name" value="AMP-bd_C"/>
</dbReference>
<feature type="compositionally biased region" description="Acidic residues" evidence="1">
    <location>
        <begin position="237"/>
        <end position="255"/>
    </location>
</feature>
<dbReference type="RefSeq" id="XP_004994213.1">
    <property type="nucleotide sequence ID" value="XM_004994156.1"/>
</dbReference>
<dbReference type="GeneID" id="16074792"/>
<dbReference type="Pfam" id="PF23024">
    <property type="entry name" value="AMP-dom_DIP2-like"/>
    <property type="match status" value="1"/>
</dbReference>
<feature type="domain" description="AMP-binding enzyme C-terminal" evidence="3">
    <location>
        <begin position="1711"/>
        <end position="1809"/>
    </location>
</feature>
<gene>
    <name evidence="4" type="ORF">PTSG_12223</name>
</gene>